<proteinExistence type="predicted"/>
<feature type="domain" description="DUF397" evidence="1">
    <location>
        <begin position="5"/>
        <end position="47"/>
    </location>
</feature>
<accession>A0A5M7BBL3</accession>
<keyword evidence="3" id="KW-1185">Reference proteome</keyword>
<name>A0A5M7BBL3_SACHI</name>
<evidence type="ECO:0000259" key="1">
    <source>
        <dbReference type="Pfam" id="PF04149"/>
    </source>
</evidence>
<organism evidence="2 3">
    <name type="scientific">Saccharopolyspora hirsuta</name>
    <dbReference type="NCBI Taxonomy" id="1837"/>
    <lineage>
        <taxon>Bacteria</taxon>
        <taxon>Bacillati</taxon>
        <taxon>Actinomycetota</taxon>
        <taxon>Actinomycetes</taxon>
        <taxon>Pseudonocardiales</taxon>
        <taxon>Pseudonocardiaceae</taxon>
        <taxon>Saccharopolyspora</taxon>
    </lineage>
</organism>
<reference evidence="2 3" key="1">
    <citation type="submission" date="2019-09" db="EMBL/GenBank/DDBJ databases">
        <title>Draft genome sequence of the thermophilic Saccharopolyspora hirsuta VKM Ac-666T.</title>
        <authorList>
            <person name="Lobastova T.G."/>
            <person name="Fokina V."/>
            <person name="Bragin E.Y."/>
            <person name="Shtratnikova V.Y."/>
            <person name="Starodumova I.P."/>
            <person name="Tarlachkov S.V."/>
            <person name="Donova M.V."/>
        </authorList>
    </citation>
    <scope>NUCLEOTIDE SEQUENCE [LARGE SCALE GENOMIC DNA]</scope>
    <source>
        <strain evidence="2 3">VKM Ac-666</strain>
    </source>
</reference>
<dbReference type="RefSeq" id="WP_150070070.1">
    <property type="nucleotide sequence ID" value="NZ_VWPH01000016.1"/>
</dbReference>
<dbReference type="Pfam" id="PF04149">
    <property type="entry name" value="DUF397"/>
    <property type="match status" value="1"/>
</dbReference>
<dbReference type="AlphaFoldDB" id="A0A5M7BBL3"/>
<comment type="caution">
    <text evidence="2">The sequence shown here is derived from an EMBL/GenBank/DDBJ whole genome shotgun (WGS) entry which is preliminary data.</text>
</comment>
<dbReference type="OrthoDB" id="3696856at2"/>
<dbReference type="EMBL" id="VWPH01000016">
    <property type="protein sequence ID" value="KAA5827103.1"/>
    <property type="molecule type" value="Genomic_DNA"/>
</dbReference>
<dbReference type="InterPro" id="IPR007278">
    <property type="entry name" value="DUF397"/>
</dbReference>
<evidence type="ECO:0000313" key="2">
    <source>
        <dbReference type="EMBL" id="KAA5827103.1"/>
    </source>
</evidence>
<gene>
    <name evidence="2" type="ORF">F1721_29400</name>
</gene>
<evidence type="ECO:0000313" key="3">
    <source>
        <dbReference type="Proteomes" id="UP000323946"/>
    </source>
</evidence>
<protein>
    <submittedName>
        <fullName evidence="2">DUF397 domain-containing protein</fullName>
    </submittedName>
</protein>
<sequence>MNTPVQWRKSSYSGQETHCVELSDPRGLIRDSKDPGGPVLAVDVATFLRAIKSGRFES</sequence>
<dbReference type="Proteomes" id="UP000323946">
    <property type="component" value="Unassembled WGS sequence"/>
</dbReference>